<evidence type="ECO:0000313" key="1">
    <source>
        <dbReference type="EMBL" id="CCO22239.1"/>
    </source>
</evidence>
<dbReference type="Proteomes" id="UP000010808">
    <property type="component" value="Chromosome"/>
</dbReference>
<dbReference type="HOGENOM" id="CLU_2166884_0_0_7"/>
<protein>
    <submittedName>
        <fullName evidence="1">Uncharacterized protein</fullName>
    </submittedName>
</protein>
<dbReference type="KEGG" id="dhy:DESAM_10258"/>
<name>L0R6B5_9BACT</name>
<organism evidence="1 2">
    <name type="scientific">Maridesulfovibrio hydrothermalis AM13 = DSM 14728</name>
    <dbReference type="NCBI Taxonomy" id="1121451"/>
    <lineage>
        <taxon>Bacteria</taxon>
        <taxon>Pseudomonadati</taxon>
        <taxon>Thermodesulfobacteriota</taxon>
        <taxon>Desulfovibrionia</taxon>
        <taxon>Desulfovibrionales</taxon>
        <taxon>Desulfovibrionaceae</taxon>
        <taxon>Maridesulfovibrio</taxon>
    </lineage>
</organism>
<reference evidence="1 2" key="1">
    <citation type="submission" date="2012-10" db="EMBL/GenBank/DDBJ databases">
        <authorList>
            <person name="Genoscope - CEA"/>
        </authorList>
    </citation>
    <scope>NUCLEOTIDE SEQUENCE [LARGE SCALE GENOMIC DNA]</scope>
    <source>
        <strain evidence="2">AM13 / DSM 14728</strain>
    </source>
</reference>
<proteinExistence type="predicted"/>
<dbReference type="EMBL" id="FO203522">
    <property type="protein sequence ID" value="CCO22239.1"/>
    <property type="molecule type" value="Genomic_DNA"/>
</dbReference>
<gene>
    <name evidence="1" type="ORF">DESAM_10258</name>
</gene>
<evidence type="ECO:0000313" key="2">
    <source>
        <dbReference type="Proteomes" id="UP000010808"/>
    </source>
</evidence>
<sequence length="110" mass="12780">MFFPLRNLVRMNLMFSCQFGQGFHPANCFQSNLGLKFIRKFTSFFTNFHTSFYYQFMDADSTLISGPEIGVKRTNILRLTIITEDVTPAMGGCHLLNLKLTVWMILLWLN</sequence>
<dbReference type="AlphaFoldDB" id="L0R6B5"/>
<keyword evidence="2" id="KW-1185">Reference proteome</keyword>
<accession>L0R6B5</accession>